<feature type="compositionally biased region" description="Basic and acidic residues" evidence="6">
    <location>
        <begin position="1062"/>
        <end position="1071"/>
    </location>
</feature>
<feature type="region of interest" description="Disordered" evidence="6">
    <location>
        <begin position="953"/>
        <end position="973"/>
    </location>
</feature>
<dbReference type="PANTHER" id="PTHR46494">
    <property type="entry name" value="CORA FAMILY METAL ION TRANSPORTER (EUROFUNG)"/>
    <property type="match status" value="1"/>
</dbReference>
<dbReference type="EMBL" id="JRHA01000001">
    <property type="protein sequence ID" value="PQK09188.1"/>
    <property type="molecule type" value="Genomic_DNA"/>
</dbReference>
<keyword evidence="4 7" id="KW-0472">Membrane</keyword>
<proteinExistence type="predicted"/>
<feature type="compositionally biased region" description="Basic and acidic residues" evidence="6">
    <location>
        <begin position="1127"/>
        <end position="1157"/>
    </location>
</feature>
<feature type="region of interest" description="Disordered" evidence="6">
    <location>
        <begin position="1"/>
        <end position="150"/>
    </location>
</feature>
<dbReference type="InterPro" id="IPR002523">
    <property type="entry name" value="MgTranspt_CorA/ZnTranspt_ZntB"/>
</dbReference>
<comment type="caution">
    <text evidence="8">The sequence shown here is derived from an EMBL/GenBank/DDBJ whole genome shotgun (WGS) entry which is preliminary data.</text>
</comment>
<dbReference type="SUPFAM" id="SSF101447">
    <property type="entry name" value="Formin homology 2 domain (FH2 domain)"/>
    <property type="match status" value="1"/>
</dbReference>
<evidence type="ECO:0000256" key="6">
    <source>
        <dbReference type="SAM" id="MobiDB-lite"/>
    </source>
</evidence>
<dbReference type="OrthoDB" id="5430750at2759"/>
<dbReference type="PANTHER" id="PTHR46494:SF1">
    <property type="entry name" value="CORA FAMILY METAL ION TRANSPORTER (EUROFUNG)"/>
    <property type="match status" value="1"/>
</dbReference>
<feature type="region of interest" description="Disordered" evidence="6">
    <location>
        <begin position="1122"/>
        <end position="1166"/>
    </location>
</feature>
<dbReference type="InterPro" id="IPR045863">
    <property type="entry name" value="CorA_TM1_TM2"/>
</dbReference>
<evidence type="ECO:0000256" key="1">
    <source>
        <dbReference type="ARBA" id="ARBA00004651"/>
    </source>
</evidence>
<feature type="compositionally biased region" description="Acidic residues" evidence="6">
    <location>
        <begin position="60"/>
        <end position="75"/>
    </location>
</feature>
<feature type="compositionally biased region" description="Polar residues" evidence="6">
    <location>
        <begin position="1906"/>
        <end position="1926"/>
    </location>
</feature>
<evidence type="ECO:0000256" key="7">
    <source>
        <dbReference type="SAM" id="Phobius"/>
    </source>
</evidence>
<dbReference type="GO" id="GO:0050897">
    <property type="term" value="F:cobalt ion binding"/>
    <property type="evidence" value="ECO:0007669"/>
    <property type="project" value="TreeGrafter"/>
</dbReference>
<feature type="compositionally biased region" description="Basic and acidic residues" evidence="6">
    <location>
        <begin position="1886"/>
        <end position="1897"/>
    </location>
</feature>
<feature type="transmembrane region" description="Helical" evidence="7">
    <location>
        <begin position="1810"/>
        <end position="1832"/>
    </location>
</feature>
<dbReference type="GO" id="GO:0015087">
    <property type="term" value="F:cobalt ion transmembrane transporter activity"/>
    <property type="evidence" value="ECO:0007669"/>
    <property type="project" value="TreeGrafter"/>
</dbReference>
<feature type="compositionally biased region" description="Pro residues" evidence="6">
    <location>
        <begin position="18"/>
        <end position="28"/>
    </location>
</feature>
<evidence type="ECO:0000256" key="2">
    <source>
        <dbReference type="ARBA" id="ARBA00022692"/>
    </source>
</evidence>
<keyword evidence="5" id="KW-0175">Coiled coil</keyword>
<feature type="region of interest" description="Disordered" evidence="6">
    <location>
        <begin position="177"/>
        <end position="198"/>
    </location>
</feature>
<feature type="region of interest" description="Disordered" evidence="6">
    <location>
        <begin position="1886"/>
        <end position="1926"/>
    </location>
</feature>
<keyword evidence="2 7" id="KW-0812">Transmembrane</keyword>
<dbReference type="Gene3D" id="1.20.58.340">
    <property type="entry name" value="Magnesium transport protein CorA, transmembrane region"/>
    <property type="match status" value="1"/>
</dbReference>
<feature type="compositionally biased region" description="Pro residues" evidence="6">
    <location>
        <begin position="329"/>
        <end position="358"/>
    </location>
</feature>
<feature type="region of interest" description="Disordered" evidence="6">
    <location>
        <begin position="879"/>
        <end position="936"/>
    </location>
</feature>
<feature type="transmembrane region" description="Helical" evidence="7">
    <location>
        <begin position="1844"/>
        <end position="1865"/>
    </location>
</feature>
<reference evidence="8 9" key="1">
    <citation type="submission" date="2016-07" db="EMBL/GenBank/DDBJ databases">
        <title>Comparative genomics of the entomopathogenic fungus Beauveria bassiana.</title>
        <authorList>
            <person name="Valero Jimenez C.A."/>
            <person name="Zwaan B.J."/>
            <person name="Van Kan J.A."/>
            <person name="Takken W."/>
            <person name="Debets A.J."/>
            <person name="Schoustra S.E."/>
            <person name="Koenraadt C.J."/>
        </authorList>
    </citation>
    <scope>NUCLEOTIDE SEQUENCE [LARGE SCALE GENOMIC DNA]</scope>
    <source>
        <strain evidence="8 9">ARSEF 8028</strain>
    </source>
</reference>
<feature type="compositionally biased region" description="Basic residues" evidence="6">
    <location>
        <begin position="1343"/>
        <end position="1357"/>
    </location>
</feature>
<feature type="region of interest" description="Disordered" evidence="6">
    <location>
        <begin position="1045"/>
        <end position="1076"/>
    </location>
</feature>
<evidence type="ECO:0000256" key="4">
    <source>
        <dbReference type="ARBA" id="ARBA00023136"/>
    </source>
</evidence>
<dbReference type="GO" id="GO:0015095">
    <property type="term" value="F:magnesium ion transmembrane transporter activity"/>
    <property type="evidence" value="ECO:0007669"/>
    <property type="project" value="TreeGrafter"/>
</dbReference>
<feature type="region of interest" description="Disordered" evidence="6">
    <location>
        <begin position="1308"/>
        <end position="1357"/>
    </location>
</feature>
<organism evidence="8 9">
    <name type="scientific">Beauveria bassiana</name>
    <name type="common">White muscardine disease fungus</name>
    <name type="synonym">Tritirachium shiotae</name>
    <dbReference type="NCBI Taxonomy" id="176275"/>
    <lineage>
        <taxon>Eukaryota</taxon>
        <taxon>Fungi</taxon>
        <taxon>Dikarya</taxon>
        <taxon>Ascomycota</taxon>
        <taxon>Pezizomycotina</taxon>
        <taxon>Sordariomycetes</taxon>
        <taxon>Hypocreomycetidae</taxon>
        <taxon>Hypocreales</taxon>
        <taxon>Cordycipitaceae</taxon>
        <taxon>Beauveria</taxon>
    </lineage>
</organism>
<feature type="region of interest" description="Disordered" evidence="6">
    <location>
        <begin position="316"/>
        <end position="378"/>
    </location>
</feature>
<dbReference type="Proteomes" id="UP000237441">
    <property type="component" value="Unassembled WGS sequence"/>
</dbReference>
<dbReference type="GO" id="GO:0000287">
    <property type="term" value="F:magnesium ion binding"/>
    <property type="evidence" value="ECO:0007669"/>
    <property type="project" value="TreeGrafter"/>
</dbReference>
<evidence type="ECO:0000313" key="8">
    <source>
        <dbReference type="EMBL" id="PQK09188.1"/>
    </source>
</evidence>
<name>A0A2S7XZB8_BEABA</name>
<accession>A0A2S7XZB8</accession>
<protein>
    <recommendedName>
        <fullName evidence="10">CorA-like Mg2+ transporter</fullName>
    </recommendedName>
</protein>
<dbReference type="Pfam" id="PF01544">
    <property type="entry name" value="CorA"/>
    <property type="match status" value="1"/>
</dbReference>
<feature type="compositionally biased region" description="Polar residues" evidence="6">
    <location>
        <begin position="188"/>
        <end position="198"/>
    </location>
</feature>
<gene>
    <name evidence="8" type="ORF">BB8028_0001g12590</name>
</gene>
<evidence type="ECO:0008006" key="10">
    <source>
        <dbReference type="Google" id="ProtNLM"/>
    </source>
</evidence>
<dbReference type="SUPFAM" id="SSF144083">
    <property type="entry name" value="Magnesium transport protein CorA, transmembrane region"/>
    <property type="match status" value="1"/>
</dbReference>
<feature type="compositionally biased region" description="Polar residues" evidence="6">
    <location>
        <begin position="1318"/>
        <end position="1336"/>
    </location>
</feature>
<evidence type="ECO:0000256" key="3">
    <source>
        <dbReference type="ARBA" id="ARBA00022989"/>
    </source>
</evidence>
<dbReference type="GO" id="GO:0005886">
    <property type="term" value="C:plasma membrane"/>
    <property type="evidence" value="ECO:0007669"/>
    <property type="project" value="UniProtKB-SubCell"/>
</dbReference>
<comment type="subcellular location">
    <subcellularLocation>
        <location evidence="1">Cell membrane</location>
        <topology evidence="1">Multi-pass membrane protein</topology>
    </subcellularLocation>
</comment>
<sequence>MDPSDDWSQRADSGRGDPAPPLSTPSTPPVAKTRKYQAYVASESGSCQRSGDSPRSEPAEYWDDEEEDDWADDSGDAIGPDDSASIRINRQRQQTRPPPPERHHSSPPRPQHRFPSVPGPPSSVLSDDEPPYYGPQGHNASRFPHGYRESYGRGVRAHRLVNPSAPLRDRVTRAPALPADGYYAPGYRQTTGYSQPSRYNPGHGQSFGYSHRSAPWYGPRPSYPQSTASGYGSPLRHNGQHPGNLPALGDYFNTGAYPSQGTYYGGDPRGYYGDLRGYYGDPRGYYGDPRGYYGDPRGYYGSPAIGEYNTTPYEAGKNPFAPASSHFNIPPPPPPPAEFPTAAPPPPPPPMTPPSPPEPRAEEYQTTSSAGEAAAEPAAAVPQAPTCTGLDIQAPQRLTFDPLIAQTASRIVRTIEVTVAPHGLEKPTLAATEPTAMAWLQPHTICKEDSATTELLAIQALEHFEDGSGRSNVTLVSMPEAVTEAKKETSVIQMRWLHAKRQALSLDYLVRLISHCPSDILSYDLKQVALSLLEDGCQSLQHRVDNGKMIEAGAMLRYTGIYAEDAKKETDPVIFLSVPYLLLKEKTRPVAGQEGFESLTLLQFLYGYVMGDEPEGKQVVNKINRSLARKMVHVPQLWCLLIGPSILVTLADCALTEIQHGGIAIDRRRYSARGDSCLVRVTDLDEEEIKFVIPRNCSLLTLTTQLALLVRRKYSLDQFDLLGEHGQPLDSEAWISLMSEAPEEVMMLIRAKGWKEANESERAQAASQATPSQYGIVPYRQSYRNYFPNMIQSASAQQFMPSYPPPNFPADLYRQPGPYNTSAANPFSPLRSYHANPFTPMSAAAANPFTPMSAATVTPFTPMSATTANRVVPISSSRAYTTAPPASDNEMQPYRAPSGEVGTPISREIHRQRAASKSSEKPQAPPGKMKGRADVHTTNKKVTKSKVMFRLATTTDDSESEPEDAPQAVQNHGSEKAEIGNSVGAEFDYPPPAVDPGIASRRRMTDILLGVETLSTPDAHLRTTEDNRIIRFKEEEKISNNLSLQIPRLYDQKPNASGAGHDATDKHKDDTSSLSGDSVDFQITACSSVDDNHEVAAQNEGQAGEEDDVVQLKAVWVSDPSRVAPESLRKSEEDRSGKEARVEKPDDEASRPHEGKARGQSKVPSNNASITKLPFFTWKTSLCDAKDDSMKDTVINRLLENANENLVARELVGKLYDKAYMCSPLHFEERHHDWMKLPSPALSPMDDLLSQCVDEHISVALPTDVGGPTEITSQIAVECTDGMMDHVSTAETIDQEFYLDGTFILTHDGDEDEDSENRSVQTPVSSSCHVPSNSKSGPDLNRRHQAARKIRKPSRKHVKDAVRVEPKMLADLSTDIFGLFIPAELWTIHPLTERYWGSLDRIFRQIKFAVEDIDSKRLQKWCICKFHITSSPLVQNGESSKPPPMAFGECTDCTKSRTYDTAYEALSHIHQLHTNCPGETRYKHVFDDPCYVWLRATHRKHDGRRYNEIARLTQNFISELRAICHRATDLQLAVASVEGASSASASMPSSSSATPSLTKDLVDAFENIVMAHIIKAKHLSLANQWMFDDHAPNNGGAAAASASSARRTPSAEFLAKVEDMIRCGAECLARAHRSLDHARTNLILLSTRTAMGAKISLDYIGIEFLVAVLIGHLQHQGINAESHPETLLELYQKYTAKLQFEANRKPRRRVFLDIQTLQEELDALRNVIDSQQKLLGNYRDLTAPRLSETMNSARENLYPLESQHIEKLMAGLSQRDFEVRALLGRSQRLREQVKQSIEILEEGHGKAIRVFTIVTLFFLPLSFVSSFFGMNVADIRETKRNQPLFWSIALPVTLGVLAIAFLYGYKWDSMVGWFERLLDGLRESRKPHNKTAADTRATRPLGLSRGSRQQEGKQTGAQTEKTSQWSWKQVEQDYLRFRMPKRTATSKTIGE</sequence>
<evidence type="ECO:0000313" key="9">
    <source>
        <dbReference type="Proteomes" id="UP000237441"/>
    </source>
</evidence>
<keyword evidence="3 7" id="KW-1133">Transmembrane helix</keyword>
<feature type="coiled-coil region" evidence="5">
    <location>
        <begin position="1707"/>
        <end position="1734"/>
    </location>
</feature>
<evidence type="ECO:0000256" key="5">
    <source>
        <dbReference type="SAM" id="Coils"/>
    </source>
</evidence>